<keyword evidence="6 8" id="KW-0503">Monooxygenase</keyword>
<evidence type="ECO:0000256" key="8">
    <source>
        <dbReference type="RuleBase" id="RU000461"/>
    </source>
</evidence>
<gene>
    <name evidence="9" type="ORF">FHL15_010262</name>
</gene>
<evidence type="ECO:0000256" key="4">
    <source>
        <dbReference type="ARBA" id="ARBA00022723"/>
    </source>
</evidence>
<dbReference type="STRING" id="2512241.A0A553HLI0"/>
<dbReference type="Gene3D" id="1.10.630.10">
    <property type="entry name" value="Cytochrome P450"/>
    <property type="match status" value="1"/>
</dbReference>
<protein>
    <recommendedName>
        <fullName evidence="11">Cytochrome P450</fullName>
    </recommendedName>
</protein>
<dbReference type="InterPro" id="IPR036396">
    <property type="entry name" value="Cyt_P450_sf"/>
</dbReference>
<dbReference type="GO" id="GO:0020037">
    <property type="term" value="F:heme binding"/>
    <property type="evidence" value="ECO:0007669"/>
    <property type="project" value="InterPro"/>
</dbReference>
<evidence type="ECO:0000256" key="1">
    <source>
        <dbReference type="ARBA" id="ARBA00001971"/>
    </source>
</evidence>
<dbReference type="AlphaFoldDB" id="A0A553HLI0"/>
<evidence type="ECO:0000256" key="3">
    <source>
        <dbReference type="ARBA" id="ARBA00022617"/>
    </source>
</evidence>
<evidence type="ECO:0000256" key="6">
    <source>
        <dbReference type="ARBA" id="ARBA00023033"/>
    </source>
</evidence>
<evidence type="ECO:0000256" key="5">
    <source>
        <dbReference type="ARBA" id="ARBA00023004"/>
    </source>
</evidence>
<keyword evidence="3 7" id="KW-0349">Heme</keyword>
<feature type="binding site" description="axial binding residue" evidence="7">
    <location>
        <position position="451"/>
    </location>
    <ligand>
        <name>heme</name>
        <dbReference type="ChEBI" id="CHEBI:30413"/>
    </ligand>
    <ligandPart>
        <name>Fe</name>
        <dbReference type="ChEBI" id="CHEBI:18248"/>
    </ligandPart>
</feature>
<comment type="cofactor">
    <cofactor evidence="1 7">
        <name>heme</name>
        <dbReference type="ChEBI" id="CHEBI:30413"/>
    </cofactor>
</comment>
<keyword evidence="4 7" id="KW-0479">Metal-binding</keyword>
<evidence type="ECO:0000313" key="9">
    <source>
        <dbReference type="EMBL" id="TRX88803.1"/>
    </source>
</evidence>
<dbReference type="PANTHER" id="PTHR24305">
    <property type="entry name" value="CYTOCHROME P450"/>
    <property type="match status" value="1"/>
</dbReference>
<dbReference type="PRINTS" id="PR00385">
    <property type="entry name" value="P450"/>
</dbReference>
<dbReference type="GO" id="GO:0005506">
    <property type="term" value="F:iron ion binding"/>
    <property type="evidence" value="ECO:0007669"/>
    <property type="project" value="InterPro"/>
</dbReference>
<proteinExistence type="inferred from homology"/>
<evidence type="ECO:0000256" key="7">
    <source>
        <dbReference type="PIRSR" id="PIRSR602403-1"/>
    </source>
</evidence>
<reference evidence="10" key="1">
    <citation type="submission" date="2019-06" db="EMBL/GenBank/DDBJ databases">
        <title>Draft genome sequence of the griseofulvin-producing fungus Xylaria cubensis strain G536.</title>
        <authorList>
            <person name="Mead M.E."/>
            <person name="Raja H.A."/>
            <person name="Steenwyk J.L."/>
            <person name="Knowles S.L."/>
            <person name="Oberlies N.H."/>
            <person name="Rokas A."/>
        </authorList>
    </citation>
    <scope>NUCLEOTIDE SEQUENCE [LARGE SCALE GENOMIC DNA]</scope>
    <source>
        <strain evidence="10">G536</strain>
    </source>
</reference>
<dbReference type="GO" id="GO:0016705">
    <property type="term" value="F:oxidoreductase activity, acting on paired donors, with incorporation or reduction of molecular oxygen"/>
    <property type="evidence" value="ECO:0007669"/>
    <property type="project" value="InterPro"/>
</dbReference>
<comment type="caution">
    <text evidence="9">The sequence shown here is derived from an EMBL/GenBank/DDBJ whole genome shotgun (WGS) entry which is preliminary data.</text>
</comment>
<dbReference type="InterPro" id="IPR017972">
    <property type="entry name" value="Cyt_P450_CS"/>
</dbReference>
<comment type="similarity">
    <text evidence="2 8">Belongs to the cytochrome P450 family.</text>
</comment>
<evidence type="ECO:0008006" key="11">
    <source>
        <dbReference type="Google" id="ProtNLM"/>
    </source>
</evidence>
<dbReference type="SUPFAM" id="SSF48264">
    <property type="entry name" value="Cytochrome P450"/>
    <property type="match status" value="1"/>
</dbReference>
<dbReference type="OrthoDB" id="3934656at2759"/>
<keyword evidence="5 7" id="KW-0408">Iron</keyword>
<dbReference type="Proteomes" id="UP000319160">
    <property type="component" value="Unassembled WGS sequence"/>
</dbReference>
<sequence length="536" mass="59957">MMTLGFMLGAGLLAISGYLVSWLIYCRTFHPLSKVPGPFWPSVTRLWLTYAVSRGDLDVVQRELHKTYGPLVRIAPDEIACADPEAIRKIYSTISPLNKTDFYHIWDVGAFSKYPHAFATVEEKLHFERRRIVNSVYTMSTVLTLEPYIDSCSRLFVERMVQRTVPDQAIDLGDWFLWYAYDVIGELFFGRSLGFIENCGDGGAFLASLEFMLPVLTTAAASSPLVRGLIMGLFTLSSTARKGLEGMNHVIETARTSVDDRVSSVAVSDKHDRKDLLHNLLTIVHSKGDELDFGVEDVKNEAFAALTAGADATMIELQAVFYYLAKNRSVYEELRNEVDHAAENGKLSEFPSYSEAVQLPLLKATVKEALRLHPGVGFTMPRVVSQSGIELSGIYIPPRWKVGMNAAVVGRDEGVYGLDADTFRPERWIERTDPNMDRCNNLVFGAGTRTCIGKQIALSEIYKFVPLLIRKFDFVLVDPNKSWTTHNYFFNKQSGLQVKVKPRGVGIVINTTTVSFAEDALDRSSLESVDEVLNKD</sequence>
<evidence type="ECO:0000313" key="10">
    <source>
        <dbReference type="Proteomes" id="UP000319160"/>
    </source>
</evidence>
<dbReference type="PROSITE" id="PS00086">
    <property type="entry name" value="CYTOCHROME_P450"/>
    <property type="match status" value="1"/>
</dbReference>
<dbReference type="InterPro" id="IPR001128">
    <property type="entry name" value="Cyt_P450"/>
</dbReference>
<organism evidence="9 10">
    <name type="scientific">Xylaria flabelliformis</name>
    <dbReference type="NCBI Taxonomy" id="2512241"/>
    <lineage>
        <taxon>Eukaryota</taxon>
        <taxon>Fungi</taxon>
        <taxon>Dikarya</taxon>
        <taxon>Ascomycota</taxon>
        <taxon>Pezizomycotina</taxon>
        <taxon>Sordariomycetes</taxon>
        <taxon>Xylariomycetidae</taxon>
        <taxon>Xylariales</taxon>
        <taxon>Xylariaceae</taxon>
        <taxon>Xylaria</taxon>
    </lineage>
</organism>
<dbReference type="EMBL" id="VFLP01000079">
    <property type="protein sequence ID" value="TRX88803.1"/>
    <property type="molecule type" value="Genomic_DNA"/>
</dbReference>
<accession>A0A553HLI0</accession>
<dbReference type="CDD" id="cd11060">
    <property type="entry name" value="CYP57A1-like"/>
    <property type="match status" value="1"/>
</dbReference>
<dbReference type="Pfam" id="PF00067">
    <property type="entry name" value="p450"/>
    <property type="match status" value="1"/>
</dbReference>
<evidence type="ECO:0000256" key="2">
    <source>
        <dbReference type="ARBA" id="ARBA00010617"/>
    </source>
</evidence>
<dbReference type="GO" id="GO:0004497">
    <property type="term" value="F:monooxygenase activity"/>
    <property type="evidence" value="ECO:0007669"/>
    <property type="project" value="UniProtKB-KW"/>
</dbReference>
<keyword evidence="8" id="KW-0560">Oxidoreductase</keyword>
<dbReference type="PRINTS" id="PR00465">
    <property type="entry name" value="EP450IV"/>
</dbReference>
<keyword evidence="10" id="KW-1185">Reference proteome</keyword>
<dbReference type="InterPro" id="IPR002403">
    <property type="entry name" value="Cyt_P450_E_grp-IV"/>
</dbReference>
<name>A0A553HLI0_9PEZI</name>
<dbReference type="InterPro" id="IPR050121">
    <property type="entry name" value="Cytochrome_P450_monoxygenase"/>
</dbReference>
<dbReference type="PANTHER" id="PTHR24305:SF229">
    <property type="entry name" value="P450, PUTATIVE (EUROFUNG)-RELATED"/>
    <property type="match status" value="1"/>
</dbReference>